<sequence>MTYLFQLTGRILLALCCVRTATVYAGLLPEAVSNGYQYNRPTAPGTTTFDEGAFTGPTGVGDYSNRRNNGYPRDSPSERLTLPPFTTTKTTPTINSGSGSDSDGDSDSGNFSDRGSDSATGSVNALEFGRRSGNTYRGPGFRNDFSRGIGYNQPTRANTFNLPNRYNDIPSYQGTTNFPPPLPIPSGNNEITDPYRYQNDLNDNRPRPYNFQYRVFDPPSGNDYGQQESSDGNVVRGEYRVLLPDSRTQIVKYTADDANGYNADVQYEGQVQYPNGFFPGTGTGTGIGTGTGSFTGTSVGYKFPGSGSEGPYQPTDFSSVTPYQGRGVPGDIKGGNPRVDGIREGGRGRGGIGGGVAASGGGGAGGSGYNRGPTGNNGIFSSTGGGGIRGIGGVGGVGSVAVGPGPGNQYLPPGGGFGK</sequence>
<dbReference type="Pfam" id="PF00379">
    <property type="entry name" value="Chitin_bind_4"/>
    <property type="match status" value="1"/>
</dbReference>
<evidence type="ECO:0000313" key="6">
    <source>
        <dbReference type="Proteomes" id="UP000826195"/>
    </source>
</evidence>
<feature type="chain" id="PRO_5043552180" evidence="4">
    <location>
        <begin position="26"/>
        <end position="419"/>
    </location>
</feature>
<dbReference type="PROSITE" id="PS51155">
    <property type="entry name" value="CHIT_BIND_RR_2"/>
    <property type="match status" value="1"/>
</dbReference>
<dbReference type="AlphaFoldDB" id="A0AAV7I1J8"/>
<dbReference type="InterPro" id="IPR000618">
    <property type="entry name" value="Insect_cuticle"/>
</dbReference>
<evidence type="ECO:0000256" key="4">
    <source>
        <dbReference type="SAM" id="SignalP"/>
    </source>
</evidence>
<accession>A0AAV7I1J8</accession>
<feature type="signal peptide" evidence="4">
    <location>
        <begin position="1"/>
        <end position="25"/>
    </location>
</feature>
<evidence type="ECO:0000256" key="2">
    <source>
        <dbReference type="PROSITE-ProRule" id="PRU00497"/>
    </source>
</evidence>
<protein>
    <submittedName>
        <fullName evidence="5">Uncharacterized protein</fullName>
    </submittedName>
</protein>
<proteinExistence type="predicted"/>
<dbReference type="PANTHER" id="PTHR12236">
    <property type="entry name" value="STRUCTURAL CONTITUENT OF CUTICLE"/>
    <property type="match status" value="1"/>
</dbReference>
<evidence type="ECO:0000313" key="5">
    <source>
        <dbReference type="EMBL" id="KAH0545609.1"/>
    </source>
</evidence>
<dbReference type="EMBL" id="JAHXZJ010002237">
    <property type="protein sequence ID" value="KAH0545609.1"/>
    <property type="molecule type" value="Genomic_DNA"/>
</dbReference>
<dbReference type="InterPro" id="IPR051217">
    <property type="entry name" value="Insect_Cuticle_Struc_Prot"/>
</dbReference>
<comment type="caution">
    <text evidence="5">The sequence shown here is derived from an EMBL/GenBank/DDBJ whole genome shotgun (WGS) entry which is preliminary data.</text>
</comment>
<evidence type="ECO:0000256" key="1">
    <source>
        <dbReference type="ARBA" id="ARBA00022460"/>
    </source>
</evidence>
<keyword evidence="4" id="KW-0732">Signal</keyword>
<feature type="compositionally biased region" description="Low complexity" evidence="3">
    <location>
        <begin position="81"/>
        <end position="113"/>
    </location>
</feature>
<dbReference type="GO" id="GO:0042302">
    <property type="term" value="F:structural constituent of cuticle"/>
    <property type="evidence" value="ECO:0007669"/>
    <property type="project" value="UniProtKB-UniRule"/>
</dbReference>
<evidence type="ECO:0000256" key="3">
    <source>
        <dbReference type="SAM" id="MobiDB-lite"/>
    </source>
</evidence>
<dbReference type="PANTHER" id="PTHR12236:SF79">
    <property type="entry name" value="CUTICULAR PROTEIN 50CB-RELATED"/>
    <property type="match status" value="1"/>
</dbReference>
<organism evidence="5 6">
    <name type="scientific">Cotesia glomerata</name>
    <name type="common">Lepidopteran parasitic wasp</name>
    <name type="synonym">Apanteles glomeratus</name>
    <dbReference type="NCBI Taxonomy" id="32391"/>
    <lineage>
        <taxon>Eukaryota</taxon>
        <taxon>Metazoa</taxon>
        <taxon>Ecdysozoa</taxon>
        <taxon>Arthropoda</taxon>
        <taxon>Hexapoda</taxon>
        <taxon>Insecta</taxon>
        <taxon>Pterygota</taxon>
        <taxon>Neoptera</taxon>
        <taxon>Endopterygota</taxon>
        <taxon>Hymenoptera</taxon>
        <taxon>Apocrita</taxon>
        <taxon>Ichneumonoidea</taxon>
        <taxon>Braconidae</taxon>
        <taxon>Microgastrinae</taxon>
        <taxon>Cotesia</taxon>
    </lineage>
</organism>
<name>A0AAV7I1J8_COTGL</name>
<keyword evidence="1 2" id="KW-0193">Cuticle</keyword>
<dbReference type="Proteomes" id="UP000826195">
    <property type="component" value="Unassembled WGS sequence"/>
</dbReference>
<gene>
    <name evidence="5" type="ORF">KQX54_001606</name>
</gene>
<keyword evidence="6" id="KW-1185">Reference proteome</keyword>
<reference evidence="5 6" key="1">
    <citation type="journal article" date="2021" name="J. Hered.">
        <title>A chromosome-level genome assembly of the parasitoid wasp, Cotesia glomerata (Hymenoptera: Braconidae).</title>
        <authorList>
            <person name="Pinto B.J."/>
            <person name="Weis J.J."/>
            <person name="Gamble T."/>
            <person name="Ode P.J."/>
            <person name="Paul R."/>
            <person name="Zaspel J.M."/>
        </authorList>
    </citation>
    <scope>NUCLEOTIDE SEQUENCE [LARGE SCALE GENOMIC DNA]</scope>
    <source>
        <strain evidence="5">CgM1</strain>
    </source>
</reference>
<feature type="region of interest" description="Disordered" evidence="3">
    <location>
        <begin position="43"/>
        <end position="139"/>
    </location>
</feature>
<feature type="region of interest" description="Disordered" evidence="3">
    <location>
        <begin position="400"/>
        <end position="419"/>
    </location>
</feature>
<dbReference type="GO" id="GO:0005615">
    <property type="term" value="C:extracellular space"/>
    <property type="evidence" value="ECO:0007669"/>
    <property type="project" value="TreeGrafter"/>
</dbReference>
<dbReference type="GO" id="GO:0031012">
    <property type="term" value="C:extracellular matrix"/>
    <property type="evidence" value="ECO:0007669"/>
    <property type="project" value="TreeGrafter"/>
</dbReference>